<reference evidence="1 2" key="1">
    <citation type="journal article" date="2019" name="Sci. Rep.">
        <title>Orb-weaving spider Araneus ventricosus genome elucidates the spidroin gene catalogue.</title>
        <authorList>
            <person name="Kono N."/>
            <person name="Nakamura H."/>
            <person name="Ohtoshi R."/>
            <person name="Moran D.A.P."/>
            <person name="Shinohara A."/>
            <person name="Yoshida Y."/>
            <person name="Fujiwara M."/>
            <person name="Mori M."/>
            <person name="Tomita M."/>
            <person name="Arakawa K."/>
        </authorList>
    </citation>
    <scope>NUCLEOTIDE SEQUENCE [LARGE SCALE GENOMIC DNA]</scope>
</reference>
<evidence type="ECO:0000313" key="1">
    <source>
        <dbReference type="EMBL" id="GBM60973.1"/>
    </source>
</evidence>
<name>A0A4Y2H5Q3_ARAVE</name>
<dbReference type="EMBL" id="BGPR01001748">
    <property type="protein sequence ID" value="GBM60973.1"/>
    <property type="molecule type" value="Genomic_DNA"/>
</dbReference>
<sequence>MKPQSPLLIYLLFLQEIRNARIHPIYFYQWGRGSPGVRGGAFQYITLGPDSALGDPVVHFVNQKLRRMTKEDEKDNISEIITSQTSHSTLANPTARKILSERNYFDQLSREIERAMGYLFIGQPRVQGRVHTTVL</sequence>
<protein>
    <submittedName>
        <fullName evidence="1">Uncharacterized protein</fullName>
    </submittedName>
</protein>
<comment type="caution">
    <text evidence="1">The sequence shown here is derived from an EMBL/GenBank/DDBJ whole genome shotgun (WGS) entry which is preliminary data.</text>
</comment>
<dbReference type="AlphaFoldDB" id="A0A4Y2H5Q3"/>
<keyword evidence="2" id="KW-1185">Reference proteome</keyword>
<accession>A0A4Y2H5Q3</accession>
<dbReference type="Proteomes" id="UP000499080">
    <property type="component" value="Unassembled WGS sequence"/>
</dbReference>
<organism evidence="1 2">
    <name type="scientific">Araneus ventricosus</name>
    <name type="common">Orbweaver spider</name>
    <name type="synonym">Epeira ventricosa</name>
    <dbReference type="NCBI Taxonomy" id="182803"/>
    <lineage>
        <taxon>Eukaryota</taxon>
        <taxon>Metazoa</taxon>
        <taxon>Ecdysozoa</taxon>
        <taxon>Arthropoda</taxon>
        <taxon>Chelicerata</taxon>
        <taxon>Arachnida</taxon>
        <taxon>Araneae</taxon>
        <taxon>Araneomorphae</taxon>
        <taxon>Entelegynae</taxon>
        <taxon>Araneoidea</taxon>
        <taxon>Araneidae</taxon>
        <taxon>Araneus</taxon>
    </lineage>
</organism>
<gene>
    <name evidence="1" type="ORF">AVEN_146585_1</name>
</gene>
<proteinExistence type="predicted"/>
<evidence type="ECO:0000313" key="2">
    <source>
        <dbReference type="Proteomes" id="UP000499080"/>
    </source>
</evidence>